<evidence type="ECO:0000313" key="2">
    <source>
        <dbReference type="EMBL" id="GLV13755.1"/>
    </source>
</evidence>
<keyword evidence="1" id="KW-1133">Transmembrane helix</keyword>
<evidence type="ECO:0000313" key="4">
    <source>
        <dbReference type="Proteomes" id="UP000182589"/>
    </source>
</evidence>
<dbReference type="AlphaFoldDB" id="A0A1H2T671"/>
<dbReference type="Pfam" id="PF10031">
    <property type="entry name" value="DUF2273"/>
    <property type="match status" value="1"/>
</dbReference>
<gene>
    <name evidence="2" type="ORF">Heshes_14390</name>
    <name evidence="3" type="ORF">SAMN04489725_10571</name>
</gene>
<feature type="transmembrane region" description="Helical" evidence="1">
    <location>
        <begin position="21"/>
        <end position="52"/>
    </location>
</feature>
<dbReference type="InterPro" id="IPR018730">
    <property type="entry name" value="DUF2273"/>
</dbReference>
<keyword evidence="1" id="KW-0812">Transmembrane</keyword>
<dbReference type="Proteomes" id="UP001157137">
    <property type="component" value="Unassembled WGS sequence"/>
</dbReference>
<keyword evidence="4" id="KW-1185">Reference proteome</keyword>
<reference evidence="2" key="3">
    <citation type="submission" date="2023-02" db="EMBL/GenBank/DDBJ databases">
        <title>Proposal of a novel subspecies: Alicyclobacillus hesperidum subspecies aegle.</title>
        <authorList>
            <person name="Goto K."/>
            <person name="Fujii T."/>
            <person name="Yasui K."/>
            <person name="Mochida K."/>
            <person name="Kato-Tanaka Y."/>
            <person name="Morohoshi S."/>
            <person name="An S.Y."/>
            <person name="Kasai H."/>
            <person name="Yokota A."/>
        </authorList>
    </citation>
    <scope>NUCLEOTIDE SEQUENCE</scope>
    <source>
        <strain evidence="2">DSM 12766</strain>
    </source>
</reference>
<dbReference type="EMBL" id="FNOJ01000005">
    <property type="protein sequence ID" value="SDW38744.1"/>
    <property type="molecule type" value="Genomic_DNA"/>
</dbReference>
<organism evidence="3 4">
    <name type="scientific">Alicyclobacillus hesperidum</name>
    <dbReference type="NCBI Taxonomy" id="89784"/>
    <lineage>
        <taxon>Bacteria</taxon>
        <taxon>Bacillati</taxon>
        <taxon>Bacillota</taxon>
        <taxon>Bacilli</taxon>
        <taxon>Bacillales</taxon>
        <taxon>Alicyclobacillaceae</taxon>
        <taxon>Alicyclobacillus</taxon>
    </lineage>
</organism>
<proteinExistence type="predicted"/>
<reference evidence="3" key="2">
    <citation type="submission" date="2016-10" db="EMBL/GenBank/DDBJ databases">
        <authorList>
            <person name="de Groot N.N."/>
        </authorList>
    </citation>
    <scope>NUCLEOTIDE SEQUENCE [LARGE SCALE GENOMIC DNA]</scope>
    <source>
        <strain evidence="3">DSM 12489</strain>
    </source>
</reference>
<dbReference type="EMBL" id="BSRA01000007">
    <property type="protein sequence ID" value="GLV13755.1"/>
    <property type="molecule type" value="Genomic_DNA"/>
</dbReference>
<dbReference type="RefSeq" id="WP_006446647.1">
    <property type="nucleotide sequence ID" value="NZ_BSRA01000007.1"/>
</dbReference>
<accession>A0A1H2T671</accession>
<name>A0A1H2T671_9BACL</name>
<reference evidence="4" key="1">
    <citation type="submission" date="2016-10" db="EMBL/GenBank/DDBJ databases">
        <authorList>
            <person name="Varghese N."/>
        </authorList>
    </citation>
    <scope>NUCLEOTIDE SEQUENCE [LARGE SCALE GENOMIC DNA]</scope>
    <source>
        <strain evidence="4">DSM 12489</strain>
    </source>
</reference>
<evidence type="ECO:0000256" key="1">
    <source>
        <dbReference type="SAM" id="Phobius"/>
    </source>
</evidence>
<sequence length="76" mass="9007">MNALRRAIAAFRAWPRRYHGLLVGVVLWILWLLFGFWRTLLLAVLAAMGYMVGRVLEENQSWREILDKLLSDRYTE</sequence>
<evidence type="ECO:0000313" key="3">
    <source>
        <dbReference type="EMBL" id="SDW38744.1"/>
    </source>
</evidence>
<keyword evidence="1" id="KW-0472">Membrane</keyword>
<dbReference type="Proteomes" id="UP000182589">
    <property type="component" value="Unassembled WGS sequence"/>
</dbReference>
<dbReference type="STRING" id="89784.SAMN04489725_10571"/>
<protein>
    <submittedName>
        <fullName evidence="3">Uncharacterized membrane protein</fullName>
    </submittedName>
</protein>